<dbReference type="Proteomes" id="UP001152795">
    <property type="component" value="Unassembled WGS sequence"/>
</dbReference>
<name>A0A6S7H6C4_PARCT</name>
<gene>
    <name evidence="1" type="ORF">PACLA_8A027168</name>
</gene>
<dbReference type="AlphaFoldDB" id="A0A6S7H6C4"/>
<dbReference type="OrthoDB" id="10548925at2759"/>
<sequence length="101" mass="11924">MATYEGKLKSMETKIKLLKLTDEETQRTIEKGHVPSLERQQRVLKTKLEEVYSLKVEIQELKIQSDEETDNILKEFTPKRRAAKIAKENIRLIAEEEEEEH</sequence>
<proteinExistence type="predicted"/>
<protein>
    <submittedName>
        <fullName evidence="1">Uncharacterized protein</fullName>
    </submittedName>
</protein>
<organism evidence="1 2">
    <name type="scientific">Paramuricea clavata</name>
    <name type="common">Red gorgonian</name>
    <name type="synonym">Violescent sea-whip</name>
    <dbReference type="NCBI Taxonomy" id="317549"/>
    <lineage>
        <taxon>Eukaryota</taxon>
        <taxon>Metazoa</taxon>
        <taxon>Cnidaria</taxon>
        <taxon>Anthozoa</taxon>
        <taxon>Octocorallia</taxon>
        <taxon>Malacalcyonacea</taxon>
        <taxon>Plexauridae</taxon>
        <taxon>Paramuricea</taxon>
    </lineage>
</organism>
<evidence type="ECO:0000313" key="2">
    <source>
        <dbReference type="Proteomes" id="UP001152795"/>
    </source>
</evidence>
<dbReference type="EMBL" id="CACRXK020003330">
    <property type="protein sequence ID" value="CAB3998349.1"/>
    <property type="molecule type" value="Genomic_DNA"/>
</dbReference>
<keyword evidence="2" id="KW-1185">Reference proteome</keyword>
<accession>A0A6S7H6C4</accession>
<comment type="caution">
    <text evidence="1">The sequence shown here is derived from an EMBL/GenBank/DDBJ whole genome shotgun (WGS) entry which is preliminary data.</text>
</comment>
<evidence type="ECO:0000313" key="1">
    <source>
        <dbReference type="EMBL" id="CAB3998349.1"/>
    </source>
</evidence>
<reference evidence="1" key="1">
    <citation type="submission" date="2020-04" db="EMBL/GenBank/DDBJ databases">
        <authorList>
            <person name="Alioto T."/>
            <person name="Alioto T."/>
            <person name="Gomez Garrido J."/>
        </authorList>
    </citation>
    <scope>NUCLEOTIDE SEQUENCE</scope>
    <source>
        <strain evidence="1">A484AB</strain>
    </source>
</reference>